<organism evidence="1 2">
    <name type="scientific">Melia azedarach</name>
    <name type="common">Chinaberry tree</name>
    <dbReference type="NCBI Taxonomy" id="155640"/>
    <lineage>
        <taxon>Eukaryota</taxon>
        <taxon>Viridiplantae</taxon>
        <taxon>Streptophyta</taxon>
        <taxon>Embryophyta</taxon>
        <taxon>Tracheophyta</taxon>
        <taxon>Spermatophyta</taxon>
        <taxon>Magnoliopsida</taxon>
        <taxon>eudicotyledons</taxon>
        <taxon>Gunneridae</taxon>
        <taxon>Pentapetalae</taxon>
        <taxon>rosids</taxon>
        <taxon>malvids</taxon>
        <taxon>Sapindales</taxon>
        <taxon>Meliaceae</taxon>
        <taxon>Melia</taxon>
    </lineage>
</organism>
<accession>A0ACC1XGF0</accession>
<comment type="caution">
    <text evidence="1">The sequence shown here is derived from an EMBL/GenBank/DDBJ whole genome shotgun (WGS) entry which is preliminary data.</text>
</comment>
<keyword evidence="2" id="KW-1185">Reference proteome</keyword>
<name>A0ACC1XGF0_MELAZ</name>
<evidence type="ECO:0000313" key="2">
    <source>
        <dbReference type="Proteomes" id="UP001164539"/>
    </source>
</evidence>
<evidence type="ECO:0000313" key="1">
    <source>
        <dbReference type="EMBL" id="KAJ4710191.1"/>
    </source>
</evidence>
<reference evidence="1 2" key="1">
    <citation type="journal article" date="2023" name="Science">
        <title>Complex scaffold remodeling in plant triterpene biosynthesis.</title>
        <authorList>
            <person name="De La Pena R."/>
            <person name="Hodgson H."/>
            <person name="Liu J.C."/>
            <person name="Stephenson M.J."/>
            <person name="Martin A.C."/>
            <person name="Owen C."/>
            <person name="Harkess A."/>
            <person name="Leebens-Mack J."/>
            <person name="Jimenez L.E."/>
            <person name="Osbourn A."/>
            <person name="Sattely E.S."/>
        </authorList>
    </citation>
    <scope>NUCLEOTIDE SEQUENCE [LARGE SCALE GENOMIC DNA]</scope>
    <source>
        <strain evidence="2">cv. JPN11</strain>
        <tissue evidence="1">Leaf</tissue>
    </source>
</reference>
<proteinExistence type="predicted"/>
<protein>
    <submittedName>
        <fullName evidence="1">Sodium/hydrogen exchanger 7</fullName>
    </submittedName>
</protein>
<dbReference type="EMBL" id="CM051402">
    <property type="protein sequence ID" value="KAJ4710191.1"/>
    <property type="molecule type" value="Genomic_DNA"/>
</dbReference>
<gene>
    <name evidence="1" type="ORF">OWV82_016408</name>
</gene>
<dbReference type="Proteomes" id="UP001164539">
    <property type="component" value="Chromosome 9"/>
</dbReference>
<sequence>METLTEGLFPYRMSEEESSSNSGSAKSESEGNPTDAVVFVGISLVLGIACRHILRGTRVPYTVALLVIGIGLGSLEYGTSHQLGKIGDGIRIWANIDPDLLLAVFLPALLFESSFAMEIHQIKRCLAQMVLLAGPGVLISTFLLGSLLKLTFPYNWSWKTSLLLGGLLSATDPVAVVALLKELGASKKLSTIIEGESLMNDGTAIVVYQLFFQMVLGRSFTWAAIIKFLAQVSLGAVCMGVAFGIASVLWLGFIFNDTVIEIALTISVSYIAYFTAQEGADISGVLTVMTLGMFYAAVARTAFKGESQQSLHYFWEMVAYIANTLIFILSGVVIAEGILGNDKIFENHGNSWGYLFLLYVYVQVSRIVVVGVLYPFLRYFGYGLEWKEAIILIWSGLRGAVALSLSLSVKRSSDGSAYITSETGTLFVFFTGGIVFLTLIVNGSTTQYVLHLLNMDKLSAAKRRILEYTKNEMLNKALEAFGDLGDDEELGPADWPTVKRYIRSLNNLEEGCVHPHGAPESDNNLDPTSLKDIRIRLLNGVQAAYWGMLNEGRISQTAANLLMRSVDEAIDLASNGPLCDWKGLRDNVNFPNYYRFLQTSAFPQKLVTYFTVERLEFACYICAAFLRAHRIARQQLHDFIGDSGIASVVIEESKVEGEEARNFLEDVRVTFPQVLRVVKTRQVTYSVLNHLIEYVQNLEKVGLLEEKEMLHLHEAVQTDLKRLLRNPPLVKIPKISDLISVHPLLGALPSSVRESLELSHKEIMKLRGLTLYMEGSRPNGIWLISNGVVKWTSKSFTNKHSLHPVFTHGCTLGLYEVLTGKPYICDMVTDSVVFCFFIESDKILSVLKSDPAVEDFLWQESAIFLARILLPQIFEKLTMQDLRALIVERSTMTTYLRGETIEIPYHSLGFLLEGFVKTYSLQEELIASPAALVPSQVNQSFKSLEGSGIRAASFSHQGSSYLVETRARVIIFDIAAFEAENALLRRTSSLLSPSADQVHKSLSREHGNLMSWPENFKAKENRQSPQKRDCKANSLSSRAMQLSIFGSAVDIRRRSRSFSSISRTRPPHSLSYPRIPSQLGRQLVSVRSEGPTMGKKLEVKTQYSGQIPTSPPQSADTRESRVIDYSSDDSGGEDELIVRIDSPSRLSFQQAS</sequence>